<dbReference type="EMBL" id="JAQNDK010000004">
    <property type="protein sequence ID" value="MDC0683626.1"/>
    <property type="molecule type" value="Genomic_DNA"/>
</dbReference>
<accession>A0ABT5CB09</accession>
<evidence type="ECO:0000256" key="1">
    <source>
        <dbReference type="SAM" id="MobiDB-lite"/>
    </source>
</evidence>
<evidence type="ECO:0000313" key="3">
    <source>
        <dbReference type="Proteomes" id="UP001217485"/>
    </source>
</evidence>
<reference evidence="2 3" key="1">
    <citation type="submission" date="2023-01" db="EMBL/GenBank/DDBJ databases">
        <title>Minimal conservation of predation-associated metabolite biosynthetic gene clusters underscores biosynthetic potential of Myxococcota including descriptions for ten novel species: Archangium lansinium sp. nov., Myxococcus landrumus sp. nov., Nannocystis bai.</title>
        <authorList>
            <person name="Ahearne A."/>
            <person name="Stevens C."/>
            <person name="Dowd S."/>
        </authorList>
    </citation>
    <scope>NUCLEOTIDE SEQUENCE [LARGE SCALE GENOMIC DNA]</scope>
    <source>
        <strain evidence="2 3">WIWO2</strain>
    </source>
</reference>
<comment type="caution">
    <text evidence="2">The sequence shown here is derived from an EMBL/GenBank/DDBJ whole genome shotgun (WGS) entry which is preliminary data.</text>
</comment>
<dbReference type="Proteomes" id="UP001217485">
    <property type="component" value="Unassembled WGS sequence"/>
</dbReference>
<evidence type="ECO:0000313" key="2">
    <source>
        <dbReference type="EMBL" id="MDC0683626.1"/>
    </source>
</evidence>
<keyword evidence="3" id="KW-1185">Reference proteome</keyword>
<organism evidence="2 3">
    <name type="scientific">Sorangium atrum</name>
    <dbReference type="NCBI Taxonomy" id="2995308"/>
    <lineage>
        <taxon>Bacteria</taxon>
        <taxon>Pseudomonadati</taxon>
        <taxon>Myxococcota</taxon>
        <taxon>Polyangia</taxon>
        <taxon>Polyangiales</taxon>
        <taxon>Polyangiaceae</taxon>
        <taxon>Sorangium</taxon>
    </lineage>
</organism>
<gene>
    <name evidence="2" type="ORF">POL72_38205</name>
</gene>
<proteinExistence type="predicted"/>
<feature type="region of interest" description="Disordered" evidence="1">
    <location>
        <begin position="35"/>
        <end position="54"/>
    </location>
</feature>
<protein>
    <submittedName>
        <fullName evidence="2">Uncharacterized protein</fullName>
    </submittedName>
</protein>
<name>A0ABT5CB09_9BACT</name>
<sequence>MAPRGGSLTLLLRGADANLSGTDGEHGQLVMQRASEVSVEDASKDASDGTAGASEGAFDAVSGVGARPVSPPFEGLCEAFAAWYELC</sequence>
<dbReference type="RefSeq" id="WP_272101760.1">
    <property type="nucleotide sequence ID" value="NZ_JAQNDK010000004.1"/>
</dbReference>